<organism evidence="5 6">
    <name type="scientific">Peromyscus maniculatus bairdii</name>
    <name type="common">Prairie deer mouse</name>
    <dbReference type="NCBI Taxonomy" id="230844"/>
    <lineage>
        <taxon>Eukaryota</taxon>
        <taxon>Metazoa</taxon>
        <taxon>Chordata</taxon>
        <taxon>Craniata</taxon>
        <taxon>Vertebrata</taxon>
        <taxon>Euteleostomi</taxon>
        <taxon>Mammalia</taxon>
        <taxon>Eutheria</taxon>
        <taxon>Euarchontoglires</taxon>
        <taxon>Glires</taxon>
        <taxon>Rodentia</taxon>
        <taxon>Myomorpha</taxon>
        <taxon>Muroidea</taxon>
        <taxon>Cricetidae</taxon>
        <taxon>Neotominae</taxon>
        <taxon>Peromyscus</taxon>
    </lineage>
</organism>
<keyword evidence="2" id="KW-1064">Adaptive immunity</keyword>
<accession>A0A8C8W797</accession>
<dbReference type="GO" id="GO:0005576">
    <property type="term" value="C:extracellular region"/>
    <property type="evidence" value="ECO:0007669"/>
    <property type="project" value="UniProtKB-ARBA"/>
</dbReference>
<dbReference type="InterPro" id="IPR007110">
    <property type="entry name" value="Ig-like_dom"/>
</dbReference>
<evidence type="ECO:0000256" key="3">
    <source>
        <dbReference type="ARBA" id="ARBA00043265"/>
    </source>
</evidence>
<sequence length="175" mass="19375">QVTLRESGPGLLQPSQTLSLTCSFSGFSLSTSGIGVGWIRQPSGKGLEWLARIDWDDDKYYNPSLKSRLTISKDTSKNQVFLKITSVDSADTATYYCARRAQRHRLSCQLYNISGWFSAPFLPITGQGGSEWGTLFPASLWSFLLTLSSEPWFPVISAKSLFRCSEISVCLCLAL</sequence>
<proteinExistence type="predicted"/>
<dbReference type="GO" id="GO:0019814">
    <property type="term" value="C:immunoglobulin complex"/>
    <property type="evidence" value="ECO:0007669"/>
    <property type="project" value="UniProtKB-KW"/>
</dbReference>
<reference evidence="5" key="2">
    <citation type="submission" date="2025-08" db="UniProtKB">
        <authorList>
            <consortium name="Ensembl"/>
        </authorList>
    </citation>
    <scope>IDENTIFICATION</scope>
</reference>
<dbReference type="SUPFAM" id="SSF48726">
    <property type="entry name" value="Immunoglobulin"/>
    <property type="match status" value="1"/>
</dbReference>
<dbReference type="InterPro" id="IPR013783">
    <property type="entry name" value="Ig-like_fold"/>
</dbReference>
<dbReference type="Proteomes" id="UP000694547">
    <property type="component" value="Chromosome 14"/>
</dbReference>
<dbReference type="Pfam" id="PF07686">
    <property type="entry name" value="V-set"/>
    <property type="match status" value="1"/>
</dbReference>
<feature type="domain" description="Ig-like" evidence="4">
    <location>
        <begin position="1"/>
        <end position="107"/>
    </location>
</feature>
<dbReference type="InterPro" id="IPR036179">
    <property type="entry name" value="Ig-like_dom_sf"/>
</dbReference>
<dbReference type="GeneTree" id="ENSGT01030000234536"/>
<dbReference type="SMART" id="SM00406">
    <property type="entry name" value="IGv"/>
    <property type="match status" value="1"/>
</dbReference>
<evidence type="ECO:0000256" key="1">
    <source>
        <dbReference type="ARBA" id="ARBA00022859"/>
    </source>
</evidence>
<dbReference type="InterPro" id="IPR013106">
    <property type="entry name" value="Ig_V-set"/>
</dbReference>
<dbReference type="Ensembl" id="ENSPEMT00000038198.1">
    <property type="protein sequence ID" value="ENSPEMP00000036880.1"/>
    <property type="gene ID" value="ENSPEMG00000027209.1"/>
</dbReference>
<evidence type="ECO:0000313" key="5">
    <source>
        <dbReference type="Ensembl" id="ENSPEMP00000036880.1"/>
    </source>
</evidence>
<dbReference type="GO" id="GO:0002250">
    <property type="term" value="P:adaptive immune response"/>
    <property type="evidence" value="ECO:0007669"/>
    <property type="project" value="UniProtKB-KW"/>
</dbReference>
<evidence type="ECO:0000313" key="6">
    <source>
        <dbReference type="Proteomes" id="UP000694547"/>
    </source>
</evidence>
<keyword evidence="6" id="KW-1185">Reference proteome</keyword>
<dbReference type="Gene3D" id="2.60.40.10">
    <property type="entry name" value="Immunoglobulins"/>
    <property type="match status" value="1"/>
</dbReference>
<dbReference type="SMART" id="SM00409">
    <property type="entry name" value="IG"/>
    <property type="match status" value="1"/>
</dbReference>
<dbReference type="AlphaFoldDB" id="A0A8C8W797"/>
<dbReference type="PANTHER" id="PTHR23266">
    <property type="entry name" value="IMMUNOGLOBULIN HEAVY CHAIN"/>
    <property type="match status" value="1"/>
</dbReference>
<protein>
    <recommendedName>
        <fullName evidence="4">Ig-like domain-containing protein</fullName>
    </recommendedName>
</protein>
<dbReference type="InterPro" id="IPR050199">
    <property type="entry name" value="IgHV"/>
</dbReference>
<keyword evidence="1" id="KW-0391">Immunity</keyword>
<dbReference type="InterPro" id="IPR003599">
    <property type="entry name" value="Ig_sub"/>
</dbReference>
<dbReference type="FunFam" id="2.60.40.10:FF:001791">
    <property type="entry name" value="Ig gamma-2B chain C region"/>
    <property type="match status" value="1"/>
</dbReference>
<reference evidence="5" key="3">
    <citation type="submission" date="2025-09" db="UniProtKB">
        <authorList>
            <consortium name="Ensembl"/>
        </authorList>
    </citation>
    <scope>IDENTIFICATION</scope>
</reference>
<evidence type="ECO:0000256" key="2">
    <source>
        <dbReference type="ARBA" id="ARBA00023130"/>
    </source>
</evidence>
<name>A0A8C8W797_PERMB</name>
<dbReference type="PROSITE" id="PS50835">
    <property type="entry name" value="IG_LIKE"/>
    <property type="match status" value="1"/>
</dbReference>
<keyword evidence="3" id="KW-1280">Immunoglobulin</keyword>
<reference evidence="5 6" key="1">
    <citation type="submission" date="2018-10" db="EMBL/GenBank/DDBJ databases">
        <title>Improved assembly of the deer mouse Peromyscus maniculatus genome.</title>
        <authorList>
            <person name="Lassance J.-M."/>
            <person name="Hoekstra H.E."/>
        </authorList>
    </citation>
    <scope>NUCLEOTIDE SEQUENCE [LARGE SCALE GENOMIC DNA]</scope>
</reference>
<evidence type="ECO:0000259" key="4">
    <source>
        <dbReference type="PROSITE" id="PS50835"/>
    </source>
</evidence>